<accession>A0A4Q0T1X8</accession>
<evidence type="ECO:0000256" key="1">
    <source>
        <dbReference type="SAM" id="Phobius"/>
    </source>
</evidence>
<dbReference type="AlphaFoldDB" id="A0A4Q0T1X8"/>
<feature type="transmembrane region" description="Helical" evidence="1">
    <location>
        <begin position="6"/>
        <end position="24"/>
    </location>
</feature>
<reference evidence="2 3" key="1">
    <citation type="submission" date="2018-11" db="EMBL/GenBank/DDBJ databases">
        <authorList>
            <person name="Mardanov A.V."/>
            <person name="Ravin N.V."/>
            <person name="Dedysh S.N."/>
        </authorList>
    </citation>
    <scope>NUCLEOTIDE SEQUENCE [LARGE SCALE GENOMIC DNA]</scope>
    <source>
        <strain evidence="2 3">AF10</strain>
    </source>
</reference>
<organism evidence="2 3">
    <name type="scientific">Granulicella sibirica</name>
    <dbReference type="NCBI Taxonomy" id="2479048"/>
    <lineage>
        <taxon>Bacteria</taxon>
        <taxon>Pseudomonadati</taxon>
        <taxon>Acidobacteriota</taxon>
        <taxon>Terriglobia</taxon>
        <taxon>Terriglobales</taxon>
        <taxon>Acidobacteriaceae</taxon>
        <taxon>Granulicella</taxon>
    </lineage>
</organism>
<dbReference type="RefSeq" id="WP_128913113.1">
    <property type="nucleotide sequence ID" value="NZ_RDSM01000002.1"/>
</dbReference>
<feature type="transmembrane region" description="Helical" evidence="1">
    <location>
        <begin position="44"/>
        <end position="65"/>
    </location>
</feature>
<reference evidence="3" key="2">
    <citation type="submission" date="2019-02" db="EMBL/GenBank/DDBJ databases">
        <title>Granulicella sibirica sp. nov., a psychrotolerant acidobacterium isolated from an organic soil layer in forested tundra, West Siberia.</title>
        <authorList>
            <person name="Oshkin I.Y."/>
            <person name="Kulichevskaya I.S."/>
            <person name="Rijpstra W.I.C."/>
            <person name="Sinninghe Damste J.S."/>
            <person name="Rakitin A.L."/>
            <person name="Ravin N.V."/>
            <person name="Dedysh S.N."/>
        </authorList>
    </citation>
    <scope>NUCLEOTIDE SEQUENCE [LARGE SCALE GENOMIC DNA]</scope>
    <source>
        <strain evidence="3">AF10</strain>
    </source>
</reference>
<feature type="transmembrane region" description="Helical" evidence="1">
    <location>
        <begin position="71"/>
        <end position="91"/>
    </location>
</feature>
<protein>
    <submittedName>
        <fullName evidence="2">Uncharacterized protein</fullName>
    </submittedName>
</protein>
<name>A0A4Q0T1X8_9BACT</name>
<keyword evidence="3" id="KW-1185">Reference proteome</keyword>
<keyword evidence="1" id="KW-1133">Transmembrane helix</keyword>
<comment type="caution">
    <text evidence="2">The sequence shown here is derived from an EMBL/GenBank/DDBJ whole genome shotgun (WGS) entry which is preliminary data.</text>
</comment>
<dbReference type="Proteomes" id="UP000289437">
    <property type="component" value="Unassembled WGS sequence"/>
</dbReference>
<keyword evidence="1" id="KW-0472">Membrane</keyword>
<sequence>MEWLHYISYFFGGFFLCNTIPHFVSGMTGRPFQSPFAKPPGRGLSSSTVNMLWGFLNLLISYVLICRVGDFRLRSTTHAAAFGFGFLLMGLQAARHFGHFYGGNSPEDSSADTH</sequence>
<evidence type="ECO:0000313" key="3">
    <source>
        <dbReference type="Proteomes" id="UP000289437"/>
    </source>
</evidence>
<evidence type="ECO:0000313" key="2">
    <source>
        <dbReference type="EMBL" id="RXH55456.1"/>
    </source>
</evidence>
<gene>
    <name evidence="2" type="ORF">GRAN_2313</name>
</gene>
<dbReference type="OrthoDB" id="7365954at2"/>
<keyword evidence="1" id="KW-0812">Transmembrane</keyword>
<proteinExistence type="predicted"/>
<dbReference type="EMBL" id="RDSM01000002">
    <property type="protein sequence ID" value="RXH55456.1"/>
    <property type="molecule type" value="Genomic_DNA"/>
</dbReference>